<dbReference type="Proteomes" id="UP000807342">
    <property type="component" value="Unassembled WGS sequence"/>
</dbReference>
<name>A0A9P6C5M6_9AGAR</name>
<comment type="caution">
    <text evidence="2">The sequence shown here is derived from an EMBL/GenBank/DDBJ whole genome shotgun (WGS) entry which is preliminary data.</text>
</comment>
<organism evidence="2 3">
    <name type="scientific">Macrolepiota fuliginosa MF-IS2</name>
    <dbReference type="NCBI Taxonomy" id="1400762"/>
    <lineage>
        <taxon>Eukaryota</taxon>
        <taxon>Fungi</taxon>
        <taxon>Dikarya</taxon>
        <taxon>Basidiomycota</taxon>
        <taxon>Agaricomycotina</taxon>
        <taxon>Agaricomycetes</taxon>
        <taxon>Agaricomycetidae</taxon>
        <taxon>Agaricales</taxon>
        <taxon>Agaricineae</taxon>
        <taxon>Agaricaceae</taxon>
        <taxon>Macrolepiota</taxon>
    </lineage>
</organism>
<feature type="compositionally biased region" description="Pro residues" evidence="1">
    <location>
        <begin position="1050"/>
        <end position="1062"/>
    </location>
</feature>
<accession>A0A9P6C5M6</accession>
<evidence type="ECO:0000313" key="3">
    <source>
        <dbReference type="Proteomes" id="UP000807342"/>
    </source>
</evidence>
<feature type="region of interest" description="Disordered" evidence="1">
    <location>
        <begin position="1034"/>
        <end position="1104"/>
    </location>
</feature>
<feature type="region of interest" description="Disordered" evidence="1">
    <location>
        <begin position="14"/>
        <end position="50"/>
    </location>
</feature>
<feature type="compositionally biased region" description="Basic and acidic residues" evidence="1">
    <location>
        <begin position="312"/>
        <end position="323"/>
    </location>
</feature>
<feature type="compositionally biased region" description="Polar residues" evidence="1">
    <location>
        <begin position="1093"/>
        <end position="1104"/>
    </location>
</feature>
<reference evidence="2" key="1">
    <citation type="submission" date="2020-11" db="EMBL/GenBank/DDBJ databases">
        <authorList>
            <consortium name="DOE Joint Genome Institute"/>
            <person name="Ahrendt S."/>
            <person name="Riley R."/>
            <person name="Andreopoulos W."/>
            <person name="Labutti K."/>
            <person name="Pangilinan J."/>
            <person name="Ruiz-Duenas F.J."/>
            <person name="Barrasa J.M."/>
            <person name="Sanchez-Garcia M."/>
            <person name="Camarero S."/>
            <person name="Miyauchi S."/>
            <person name="Serrano A."/>
            <person name="Linde D."/>
            <person name="Babiker R."/>
            <person name="Drula E."/>
            <person name="Ayuso-Fernandez I."/>
            <person name="Pacheco R."/>
            <person name="Padilla G."/>
            <person name="Ferreira P."/>
            <person name="Barriuso J."/>
            <person name="Kellner H."/>
            <person name="Castanera R."/>
            <person name="Alfaro M."/>
            <person name="Ramirez L."/>
            <person name="Pisabarro A.G."/>
            <person name="Kuo A."/>
            <person name="Tritt A."/>
            <person name="Lipzen A."/>
            <person name="He G."/>
            <person name="Yan M."/>
            <person name="Ng V."/>
            <person name="Cullen D."/>
            <person name="Martin F."/>
            <person name="Rosso M.-N."/>
            <person name="Henrissat B."/>
            <person name="Hibbett D."/>
            <person name="Martinez A.T."/>
            <person name="Grigoriev I.V."/>
        </authorList>
    </citation>
    <scope>NUCLEOTIDE SEQUENCE</scope>
    <source>
        <strain evidence="2">MF-IS2</strain>
    </source>
</reference>
<dbReference type="OrthoDB" id="3269353at2759"/>
<evidence type="ECO:0000313" key="2">
    <source>
        <dbReference type="EMBL" id="KAF9453066.1"/>
    </source>
</evidence>
<proteinExistence type="predicted"/>
<feature type="region of interest" description="Disordered" evidence="1">
    <location>
        <begin position="301"/>
        <end position="323"/>
    </location>
</feature>
<protein>
    <submittedName>
        <fullName evidence="2">Uncharacterized protein</fullName>
    </submittedName>
</protein>
<sequence length="1175" mass="130645">MSLSTASPFHKPLPFAFPREPASPPDTLADSYPSAMSLPHPIPEPRNEGHTLFTHVETPSYSRHSRPSVSYQNTGFREVPNRSVHRNYRFFVVVIPPLQIIEEHGQLGNTLASGPSHRLSQGIIMPLFPTMYGQLAAIAKEFNFPSTAGLCLYLHFNESGVVMTPRISEESWHMLWSHLFELPSNHRGLPIGGKIEFDIDLRQARWYTSWLSTLMRDNIEHPSSRIASDVRLDSRASVNEDASEFDNFEAPYLSPPRSSSNNLRHVPKKLSLLNRFDFPASRSESKSGAIQGLDLPEQPSVSKVLSPIAQEEEPRSAKDQLDSRVKSWRASAVVKPTSLTGRGQISLDPVNLPNNVSLDEEASSNTGELNLEDFAWSISSVGPEDYDIMSIGVPSERLPSPDMARRMYDDCPPTPSTATTWGAPLSYPTSPLSDYRAPSLDIGFRNTFSAPLTPATATSWGPPSPMMSMEEWYQEVRRPVSIHLGDRGEFSRPVTPSTATTWGAPLSYPPTPVTPYHVHTPDAAQRSFDYADENGIGPLRAHSQLVEGRPWKLVWPYFRAPQVNGEPVKRTVQDSKYPYFSIYPPVYPHFDLYPAAAVSHLQKSHDIPPVKDAQYPTIQIYAPVYPYNLDSIYPEVQKDDKPAPIFVTTSQYPVLDLYPATAAMMPQKANIVPSPYSNYSYPVFNIYPAVYPHFDLYPAVQRSTPSTSHCETNGCHLKQHSAAVGSRGLSYGIYPNLVIYPATYPHFELYPGKAAEVLEKKIVIKPKEMKIALSLYYPNIDLYPAVYPNFDIYPVSCAKTEKPLQKPSVVVSLSQYPVFDLYPAVYPHFGIYPPMAGELATRVSENISQRSTLVVQSDSYPVIRPYPPVYPHFDLYPTATPEMIVYKAASERPVLLPGATGYPTFSLYPPVYPHLSPYPPIAGAIQEHLTQSAPRYPFLQIYAPVYPHLSIYPPVAASQIMRHPLKSRAMDGNIFATPVARPKLASVQTQKTHHDLHQEIFRDGLIPTFSGANVQPELGLRLPNVVPRPGQRRITATRSPTGPAFHRPDAPPAIPRQLPMPPTTDGVPRSPNALEQIAGYRDTSPSRKYSPMMYSSSRTGVTASQRASMVSPLRQMPLPLPRSAELTKHPNDILAIPGTISSGLNRTRSAGSSGITSNIKTRVRGSYIPQRTHGL</sequence>
<keyword evidence="3" id="KW-1185">Reference proteome</keyword>
<dbReference type="EMBL" id="MU151065">
    <property type="protein sequence ID" value="KAF9453066.1"/>
    <property type="molecule type" value="Genomic_DNA"/>
</dbReference>
<dbReference type="AlphaFoldDB" id="A0A9P6C5M6"/>
<gene>
    <name evidence="2" type="ORF">P691DRAFT_695766</name>
</gene>
<evidence type="ECO:0000256" key="1">
    <source>
        <dbReference type="SAM" id="MobiDB-lite"/>
    </source>
</evidence>